<dbReference type="RefSeq" id="WP_179440769.1">
    <property type="nucleotide sequence ID" value="NZ_BAAALK010000001.1"/>
</dbReference>
<dbReference type="InterPro" id="IPR027417">
    <property type="entry name" value="P-loop_NTPase"/>
</dbReference>
<evidence type="ECO:0000313" key="2">
    <source>
        <dbReference type="Proteomes" id="UP000560069"/>
    </source>
</evidence>
<protein>
    <recommendedName>
        <fullName evidence="3">AAA domain-containing protein</fullName>
    </recommendedName>
</protein>
<keyword evidence="2" id="KW-1185">Reference proteome</keyword>
<comment type="caution">
    <text evidence="1">The sequence shown here is derived from an EMBL/GenBank/DDBJ whole genome shotgun (WGS) entry which is preliminary data.</text>
</comment>
<name>A0A7Z0E7B7_9MICC</name>
<sequence>MPKQIDEVFGVSTSILSDSYVDRGDLDEKITSYLRRDNHIAIRGASKTGKSWLRQKVIPNALVVQCRLNKTVEDIYREALGQLGIRLEISQSATRSLSGTVEAQTEFGTSLIGKVSAKLGITGSTSKAIETQAVRQNINDLDFICQLLRESGKRLVIEDFHYLNHDERKRFAFDLKAMWDLELFVVVVGVWSDTNLLLHLNSDLTGRVREVSVLWSESDLLEILRRGSRALNLQISPKLATELVSISYKNAGILQRITLDSLDEAGITGGKAAAQNLDSPESVSTAAMFYAEELNSVYQTFAQNVSAGIKKRSNSTGIYAHALAVVLAAEDQDLIEGVPASTIFATAHARESRIQQGNLKTALGNIERLQIDEDGRGLVLTFADNKVRAVDQQLLLYRRFATVRWPWEDMIAQADAAGEDYAAPTSGDLE</sequence>
<reference evidence="1 2" key="1">
    <citation type="submission" date="2020-07" db="EMBL/GenBank/DDBJ databases">
        <title>Sequencing the genomes of 1000 actinobacteria strains.</title>
        <authorList>
            <person name="Klenk H.-P."/>
        </authorList>
    </citation>
    <scope>NUCLEOTIDE SEQUENCE [LARGE SCALE GENOMIC DNA]</scope>
    <source>
        <strain evidence="1 2">DSM 15664</strain>
    </source>
</reference>
<evidence type="ECO:0000313" key="1">
    <source>
        <dbReference type="EMBL" id="NYJ15722.1"/>
    </source>
</evidence>
<organism evidence="1 2">
    <name type="scientific">Nesterenkonia sandarakina</name>
    <dbReference type="NCBI Taxonomy" id="272918"/>
    <lineage>
        <taxon>Bacteria</taxon>
        <taxon>Bacillati</taxon>
        <taxon>Actinomycetota</taxon>
        <taxon>Actinomycetes</taxon>
        <taxon>Micrococcales</taxon>
        <taxon>Micrococcaceae</taxon>
        <taxon>Nesterenkonia</taxon>
    </lineage>
</organism>
<gene>
    <name evidence="1" type="ORF">HNR11_000256</name>
</gene>
<evidence type="ECO:0008006" key="3">
    <source>
        <dbReference type="Google" id="ProtNLM"/>
    </source>
</evidence>
<dbReference type="SUPFAM" id="SSF52540">
    <property type="entry name" value="P-loop containing nucleoside triphosphate hydrolases"/>
    <property type="match status" value="1"/>
</dbReference>
<accession>A0A7Z0E7B7</accession>
<dbReference type="Gene3D" id="3.40.50.300">
    <property type="entry name" value="P-loop containing nucleotide triphosphate hydrolases"/>
    <property type="match status" value="1"/>
</dbReference>
<proteinExistence type="predicted"/>
<dbReference type="Proteomes" id="UP000560069">
    <property type="component" value="Unassembled WGS sequence"/>
</dbReference>
<dbReference type="EMBL" id="JACCFQ010000001">
    <property type="protein sequence ID" value="NYJ15722.1"/>
    <property type="molecule type" value="Genomic_DNA"/>
</dbReference>
<dbReference type="AlphaFoldDB" id="A0A7Z0E7B7"/>